<dbReference type="InterPro" id="IPR020904">
    <property type="entry name" value="Sc_DH/Rdtase_CS"/>
</dbReference>
<dbReference type="GeneID" id="85311716"/>
<dbReference type="EMBL" id="MU839016">
    <property type="protein sequence ID" value="KAK1765291.1"/>
    <property type="molecule type" value="Genomic_DNA"/>
</dbReference>
<dbReference type="InterPro" id="IPR002347">
    <property type="entry name" value="SDR_fam"/>
</dbReference>
<evidence type="ECO:0000256" key="4">
    <source>
        <dbReference type="SAM" id="MobiDB-lite"/>
    </source>
</evidence>
<dbReference type="PROSITE" id="PS00061">
    <property type="entry name" value="ADH_SHORT"/>
    <property type="match status" value="1"/>
</dbReference>
<dbReference type="Gene3D" id="3.40.50.720">
    <property type="entry name" value="NAD(P)-binding Rossmann-like Domain"/>
    <property type="match status" value="1"/>
</dbReference>
<feature type="region of interest" description="Disordered" evidence="4">
    <location>
        <begin position="1"/>
        <end position="21"/>
    </location>
</feature>
<dbReference type="AlphaFoldDB" id="A0AAJ0C093"/>
<accession>A0AAJ0C093</accession>
<dbReference type="CDD" id="cd05233">
    <property type="entry name" value="SDR_c"/>
    <property type="match status" value="1"/>
</dbReference>
<evidence type="ECO:0000256" key="1">
    <source>
        <dbReference type="ARBA" id="ARBA00006484"/>
    </source>
</evidence>
<dbReference type="PANTHER" id="PTHR43618">
    <property type="entry name" value="7-ALPHA-HYDROXYSTEROID DEHYDROGENASE"/>
    <property type="match status" value="1"/>
</dbReference>
<proteinExistence type="inferred from homology"/>
<dbReference type="InterPro" id="IPR052178">
    <property type="entry name" value="Sec_Metab_Biosynth_SDR"/>
</dbReference>
<dbReference type="Proteomes" id="UP001244011">
    <property type="component" value="Unassembled WGS sequence"/>
</dbReference>
<evidence type="ECO:0000256" key="2">
    <source>
        <dbReference type="ARBA" id="ARBA00022857"/>
    </source>
</evidence>
<evidence type="ECO:0000313" key="6">
    <source>
        <dbReference type="Proteomes" id="UP001244011"/>
    </source>
</evidence>
<dbReference type="PANTHER" id="PTHR43618:SF18">
    <property type="entry name" value="SHORT CHAIN DEHYDROGENASE_REDUCTASE FAMILY (AFU_ORTHOLOGUE AFUA_5G12480)"/>
    <property type="match status" value="1"/>
</dbReference>
<comment type="caution">
    <text evidence="5">The sequence shown here is derived from an EMBL/GenBank/DDBJ whole genome shotgun (WGS) entry which is preliminary data.</text>
</comment>
<dbReference type="Pfam" id="PF13561">
    <property type="entry name" value="adh_short_C2"/>
    <property type="match status" value="1"/>
</dbReference>
<comment type="similarity">
    <text evidence="1">Belongs to the short-chain dehydrogenases/reductases (SDR) family.</text>
</comment>
<dbReference type="RefSeq" id="XP_060281504.1">
    <property type="nucleotide sequence ID" value="XM_060428529.1"/>
</dbReference>
<keyword evidence="2" id="KW-0521">NADP</keyword>
<name>A0AAJ0C093_9PEZI</name>
<dbReference type="GO" id="GO:0016491">
    <property type="term" value="F:oxidoreductase activity"/>
    <property type="evidence" value="ECO:0007669"/>
    <property type="project" value="UniProtKB-KW"/>
</dbReference>
<dbReference type="SUPFAM" id="SSF51735">
    <property type="entry name" value="NAD(P)-binding Rossmann-fold domains"/>
    <property type="match status" value="1"/>
</dbReference>
<dbReference type="InterPro" id="IPR036291">
    <property type="entry name" value="NAD(P)-bd_dom_sf"/>
</dbReference>
<organism evidence="5 6">
    <name type="scientific">Phialemonium atrogriseum</name>
    <dbReference type="NCBI Taxonomy" id="1093897"/>
    <lineage>
        <taxon>Eukaryota</taxon>
        <taxon>Fungi</taxon>
        <taxon>Dikarya</taxon>
        <taxon>Ascomycota</taxon>
        <taxon>Pezizomycotina</taxon>
        <taxon>Sordariomycetes</taxon>
        <taxon>Sordariomycetidae</taxon>
        <taxon>Cephalothecales</taxon>
        <taxon>Cephalothecaceae</taxon>
        <taxon>Phialemonium</taxon>
    </lineage>
</organism>
<gene>
    <name evidence="5" type="ORF">QBC33DRAFT_545081</name>
</gene>
<keyword evidence="6" id="KW-1185">Reference proteome</keyword>
<keyword evidence="3" id="KW-0560">Oxidoreductase</keyword>
<evidence type="ECO:0000313" key="5">
    <source>
        <dbReference type="EMBL" id="KAK1765291.1"/>
    </source>
</evidence>
<sequence length="350" mass="37204">MKERRSPIFSSARDFGNTPDDARVQHPNAFISGRSFALLPEKKTIDPSFNYAIFAFSVWKKSAMTITAEPVPSAADLFNVNGLVAAVTGAGGGIGLLMARALEANGAKVFILDINPAKLEEASKQSKFGNLFPIQCDITSQDSLIKATEAIKNQVGHVNLLVANAGVPGPYPPRIPAGASISDVFDAWWSTPFESFLSTYRVNDAGTFYTVLAFLKLLDAGNRQKNVGFSSQIVTTASITAFNRTAPSGFAYATSKAAVIHLMKQLSTYLVPFQIRCNAIAPGLYPTEMSSPALDVDQDALLATIPAGRTGDANDIAGTILYLASRGGAYCNGMVVLTDGGRLSTMPATY</sequence>
<reference evidence="5" key="1">
    <citation type="submission" date="2023-06" db="EMBL/GenBank/DDBJ databases">
        <title>Genome-scale phylogeny and comparative genomics of the fungal order Sordariales.</title>
        <authorList>
            <consortium name="Lawrence Berkeley National Laboratory"/>
            <person name="Hensen N."/>
            <person name="Bonometti L."/>
            <person name="Westerberg I."/>
            <person name="Brannstrom I.O."/>
            <person name="Guillou S."/>
            <person name="Cros-Aarteil S."/>
            <person name="Calhoun S."/>
            <person name="Haridas S."/>
            <person name="Kuo A."/>
            <person name="Mondo S."/>
            <person name="Pangilinan J."/>
            <person name="Riley R."/>
            <person name="Labutti K."/>
            <person name="Andreopoulos B."/>
            <person name="Lipzen A."/>
            <person name="Chen C."/>
            <person name="Yanf M."/>
            <person name="Daum C."/>
            <person name="Ng V."/>
            <person name="Clum A."/>
            <person name="Steindorff A."/>
            <person name="Ohm R."/>
            <person name="Martin F."/>
            <person name="Silar P."/>
            <person name="Natvig D."/>
            <person name="Lalanne C."/>
            <person name="Gautier V."/>
            <person name="Ament-Velasquez S.L."/>
            <person name="Kruys A."/>
            <person name="Hutchinson M.I."/>
            <person name="Powell A.J."/>
            <person name="Barry K."/>
            <person name="Miller A.N."/>
            <person name="Grigoriev I.V."/>
            <person name="Debuchy R."/>
            <person name="Gladieux P."/>
            <person name="Thoren M.H."/>
            <person name="Johannesson H."/>
        </authorList>
    </citation>
    <scope>NUCLEOTIDE SEQUENCE</scope>
    <source>
        <strain evidence="5">8032-3</strain>
    </source>
</reference>
<protein>
    <submittedName>
        <fullName evidence="5">Uncharacterized protein</fullName>
    </submittedName>
</protein>
<dbReference type="PRINTS" id="PR00081">
    <property type="entry name" value="GDHRDH"/>
</dbReference>
<evidence type="ECO:0000256" key="3">
    <source>
        <dbReference type="ARBA" id="ARBA00023002"/>
    </source>
</evidence>